<evidence type="ECO:0000313" key="5">
    <source>
        <dbReference type="Proteomes" id="UP000794436"/>
    </source>
</evidence>
<evidence type="ECO:0000256" key="1">
    <source>
        <dbReference type="ARBA" id="ARBA00022679"/>
    </source>
</evidence>
<organism evidence="4 5">
    <name type="scientific">Pythium oligandrum</name>
    <name type="common">Mycoparasitic fungus</name>
    <dbReference type="NCBI Taxonomy" id="41045"/>
    <lineage>
        <taxon>Eukaryota</taxon>
        <taxon>Sar</taxon>
        <taxon>Stramenopiles</taxon>
        <taxon>Oomycota</taxon>
        <taxon>Peronosporomycetes</taxon>
        <taxon>Pythiales</taxon>
        <taxon>Pythiaceae</taxon>
        <taxon>Pythium</taxon>
    </lineage>
</organism>
<gene>
    <name evidence="4" type="ORF">Poli38472_005186</name>
</gene>
<evidence type="ECO:0000313" key="4">
    <source>
        <dbReference type="EMBL" id="TMW62568.1"/>
    </source>
</evidence>
<feature type="domain" description="N-acetyltransferase" evidence="3">
    <location>
        <begin position="4"/>
        <end position="177"/>
    </location>
</feature>
<dbReference type="Proteomes" id="UP000794436">
    <property type="component" value="Unassembled WGS sequence"/>
</dbReference>
<dbReference type="CDD" id="cd04301">
    <property type="entry name" value="NAT_SF"/>
    <property type="match status" value="1"/>
</dbReference>
<evidence type="ECO:0000259" key="3">
    <source>
        <dbReference type="PROSITE" id="PS51186"/>
    </source>
</evidence>
<sequence>MSKFVLRVATSADAEVLSAIATRTFCDTFAHLYTPEDLQTFLSSAYAVDKMRKEIEDPLMYTVFLFPTNDETTPCGYGMVSDHSIRTGDDGPADNYIELKRLYIDKSFHGKGAAGILMTHLMEFIQAKQRKIVWLGVWENNFRAQKFYQKYGFEETGEHIFRIGTAEDRDLLYTLKQ</sequence>
<protein>
    <recommendedName>
        <fullName evidence="3">N-acetyltransferase domain-containing protein</fullName>
    </recommendedName>
</protein>
<proteinExistence type="predicted"/>
<dbReference type="PROSITE" id="PS51186">
    <property type="entry name" value="GNAT"/>
    <property type="match status" value="1"/>
</dbReference>
<dbReference type="EMBL" id="SPLM01000073">
    <property type="protein sequence ID" value="TMW62568.1"/>
    <property type="molecule type" value="Genomic_DNA"/>
</dbReference>
<name>A0A8K1CGH4_PYTOL</name>
<dbReference type="Pfam" id="PF00583">
    <property type="entry name" value="Acetyltransf_1"/>
    <property type="match status" value="1"/>
</dbReference>
<dbReference type="InterPro" id="IPR016181">
    <property type="entry name" value="Acyl_CoA_acyltransferase"/>
</dbReference>
<dbReference type="PANTHER" id="PTHR43877:SF2">
    <property type="entry name" value="AMINOALKYLPHOSPHONATE N-ACETYLTRANSFERASE-RELATED"/>
    <property type="match status" value="1"/>
</dbReference>
<dbReference type="AlphaFoldDB" id="A0A8K1CGH4"/>
<comment type="caution">
    <text evidence="4">The sequence shown here is derived from an EMBL/GenBank/DDBJ whole genome shotgun (WGS) entry which is preliminary data.</text>
</comment>
<dbReference type="Gene3D" id="3.40.630.30">
    <property type="match status" value="1"/>
</dbReference>
<dbReference type="InterPro" id="IPR000182">
    <property type="entry name" value="GNAT_dom"/>
</dbReference>
<evidence type="ECO:0000256" key="2">
    <source>
        <dbReference type="ARBA" id="ARBA00023315"/>
    </source>
</evidence>
<dbReference type="InterPro" id="IPR050832">
    <property type="entry name" value="Bact_Acetyltransf"/>
</dbReference>
<keyword evidence="2" id="KW-0012">Acyltransferase</keyword>
<dbReference type="OrthoDB" id="2155027at2759"/>
<dbReference type="SUPFAM" id="SSF55729">
    <property type="entry name" value="Acyl-CoA N-acyltransferases (Nat)"/>
    <property type="match status" value="1"/>
</dbReference>
<reference evidence="4" key="1">
    <citation type="submission" date="2019-03" db="EMBL/GenBank/DDBJ databases">
        <title>Long read genome sequence of the mycoparasitic Pythium oligandrum ATCC 38472 isolated from sugarbeet rhizosphere.</title>
        <authorList>
            <person name="Gaulin E."/>
        </authorList>
    </citation>
    <scope>NUCLEOTIDE SEQUENCE</scope>
    <source>
        <strain evidence="4">ATCC 38472_TT</strain>
    </source>
</reference>
<dbReference type="GO" id="GO:0016747">
    <property type="term" value="F:acyltransferase activity, transferring groups other than amino-acyl groups"/>
    <property type="evidence" value="ECO:0007669"/>
    <property type="project" value="InterPro"/>
</dbReference>
<keyword evidence="5" id="KW-1185">Reference proteome</keyword>
<dbReference type="PANTHER" id="PTHR43877">
    <property type="entry name" value="AMINOALKYLPHOSPHONATE N-ACETYLTRANSFERASE-RELATED-RELATED"/>
    <property type="match status" value="1"/>
</dbReference>
<keyword evidence="1" id="KW-0808">Transferase</keyword>
<accession>A0A8K1CGH4</accession>